<keyword evidence="4" id="KW-1185">Reference proteome</keyword>
<dbReference type="PRINTS" id="PR00469">
    <property type="entry name" value="PNDRDTASEII"/>
</dbReference>
<dbReference type="PIRSF" id="PIRSF037495">
    <property type="entry name" value="Opine_OX_OoxA/HcnB"/>
    <property type="match status" value="1"/>
</dbReference>
<dbReference type="Proteomes" id="UP001059380">
    <property type="component" value="Chromosome"/>
</dbReference>
<dbReference type="InterPro" id="IPR023753">
    <property type="entry name" value="FAD/NAD-binding_dom"/>
</dbReference>
<sequence>MSAREVLVVGAGPAGMAAAAAVAEGGCRVRVIDENASAGGQIWRGYGSDPKGGAPRFARLMQRLAAAQVEMVAGTRVVAQPAKGVLRVEGDAGSGDLSFDKLILATGARERFLPFPGWTLPGVLGTGGLQAMVKAGLPIAGKRVVLAGSGPLLLAVAANLAKQGAEIAGIFEQAPMSRLMAFGVSLMSHPGKIVEGLRYGSAVKGAGYRTSAWVTRADGTDRLMSVTVSIGGKAREIGCDYLGCGFHLVPNLELPRLLGCATEEGFVRVDAGQQSSVEGVYCAGELTGVGGLEKALIEGEIAGLAAAGRSAVHLFPRRDRQMRFARKLDEAFALRGELGELAAEDTIVCRCEDVRRGALEGMRSGREAKLHTRCGMGPCQGRVCGPATLFLFGWDAESVRPPITPARIETIAADVSDVASAQDVR</sequence>
<accession>A0A9J7BH39</accession>
<dbReference type="PANTHER" id="PTHR42949:SF3">
    <property type="entry name" value="ANAEROBIC GLYCEROL-3-PHOSPHATE DEHYDROGENASE SUBUNIT B"/>
    <property type="match status" value="1"/>
</dbReference>
<dbReference type="Gene3D" id="1.10.10.1100">
    <property type="entry name" value="BFD-like [2Fe-2S]-binding domain"/>
    <property type="match status" value="1"/>
</dbReference>
<name>A0A9J7BH39_9BACT</name>
<organism evidence="3 4">
    <name type="scientific">Occallatibacter riparius</name>
    <dbReference type="NCBI Taxonomy" id="1002689"/>
    <lineage>
        <taxon>Bacteria</taxon>
        <taxon>Pseudomonadati</taxon>
        <taxon>Acidobacteriota</taxon>
        <taxon>Terriglobia</taxon>
        <taxon>Terriglobales</taxon>
        <taxon>Acidobacteriaceae</taxon>
        <taxon>Occallatibacter</taxon>
    </lineage>
</organism>
<evidence type="ECO:0000313" key="3">
    <source>
        <dbReference type="EMBL" id="UWZ81707.1"/>
    </source>
</evidence>
<dbReference type="EMBL" id="CP093313">
    <property type="protein sequence ID" value="UWZ81707.1"/>
    <property type="molecule type" value="Genomic_DNA"/>
</dbReference>
<proteinExistence type="predicted"/>
<dbReference type="Pfam" id="PF07992">
    <property type="entry name" value="Pyr_redox_2"/>
    <property type="match status" value="1"/>
</dbReference>
<reference evidence="3" key="1">
    <citation type="submission" date="2021-04" db="EMBL/GenBank/DDBJ databases">
        <title>Phylogenetic analysis of Acidobacteriaceae.</title>
        <authorList>
            <person name="Qiu L."/>
            <person name="Zhang Q."/>
        </authorList>
    </citation>
    <scope>NUCLEOTIDE SEQUENCE</scope>
    <source>
        <strain evidence="3">DSM 25168</strain>
    </source>
</reference>
<dbReference type="RefSeq" id="WP_260790564.1">
    <property type="nucleotide sequence ID" value="NZ_CP093313.1"/>
</dbReference>
<dbReference type="InterPro" id="IPR051691">
    <property type="entry name" value="Metab_Enz_Cyan_OpOx_G3PDH"/>
</dbReference>
<evidence type="ECO:0000259" key="2">
    <source>
        <dbReference type="Pfam" id="PF07992"/>
    </source>
</evidence>
<dbReference type="AlphaFoldDB" id="A0A9J7BH39"/>
<protein>
    <submittedName>
        <fullName evidence="3">NAD(P)/FAD-dependent oxidoreductase</fullName>
    </submittedName>
</protein>
<dbReference type="PRINTS" id="PR00368">
    <property type="entry name" value="FADPNR"/>
</dbReference>
<evidence type="ECO:0000313" key="4">
    <source>
        <dbReference type="Proteomes" id="UP001059380"/>
    </source>
</evidence>
<dbReference type="PANTHER" id="PTHR42949">
    <property type="entry name" value="ANAEROBIC GLYCEROL-3-PHOSPHATE DEHYDROGENASE SUBUNIT B"/>
    <property type="match status" value="1"/>
</dbReference>
<evidence type="ECO:0000256" key="1">
    <source>
        <dbReference type="ARBA" id="ARBA00023002"/>
    </source>
</evidence>
<gene>
    <name evidence="3" type="ORF">MOP44_14050</name>
</gene>
<feature type="domain" description="FAD/NAD(P)-binding" evidence="2">
    <location>
        <begin position="5"/>
        <end position="289"/>
    </location>
</feature>
<keyword evidence="1" id="KW-0560">Oxidoreductase</keyword>
<dbReference type="SUPFAM" id="SSF51905">
    <property type="entry name" value="FAD/NAD(P)-binding domain"/>
    <property type="match status" value="1"/>
</dbReference>
<dbReference type="GO" id="GO:0016491">
    <property type="term" value="F:oxidoreductase activity"/>
    <property type="evidence" value="ECO:0007669"/>
    <property type="project" value="UniProtKB-KW"/>
</dbReference>
<dbReference type="Gene3D" id="3.50.50.60">
    <property type="entry name" value="FAD/NAD(P)-binding domain"/>
    <property type="match status" value="2"/>
</dbReference>
<dbReference type="InterPro" id="IPR036188">
    <property type="entry name" value="FAD/NAD-bd_sf"/>
</dbReference>
<dbReference type="InterPro" id="IPR017224">
    <property type="entry name" value="Opine_Oxase_asu/HCN_bsu"/>
</dbReference>
<dbReference type="KEGG" id="orp:MOP44_14050"/>
<dbReference type="InterPro" id="IPR041854">
    <property type="entry name" value="BFD-like_2Fe2S-bd_dom_sf"/>
</dbReference>